<dbReference type="AlphaFoldDB" id="A0A173MC91"/>
<dbReference type="RefSeq" id="WP_076382644.1">
    <property type="nucleotide sequence ID" value="NZ_AP017422.1"/>
</dbReference>
<evidence type="ECO:0000256" key="1">
    <source>
        <dbReference type="SAM" id="MobiDB-lite"/>
    </source>
</evidence>
<feature type="compositionally biased region" description="Polar residues" evidence="1">
    <location>
        <begin position="1"/>
        <end position="17"/>
    </location>
</feature>
<sequence length="122" mass="13569">MQTGTTKEASISGTTPVHESAQGKETKSTETAPKDWLNQLSGVMPEGKEGMKQIYQLLSNPLIVIAGLCLLAYWLFTQKQQQSSNPKSERLRKQVKKIKKRYKQQQLSTTTNNATTGISVID</sequence>
<keyword evidence="4" id="KW-1185">Reference proteome</keyword>
<evidence type="ECO:0000313" key="4">
    <source>
        <dbReference type="Proteomes" id="UP000186917"/>
    </source>
</evidence>
<dbReference type="KEGG" id="fln:FLA_1085"/>
<reference evidence="4" key="1">
    <citation type="submission" date="2017-01" db="EMBL/GenBank/DDBJ databases">
        <authorList>
            <person name="Varghese N."/>
            <person name="Submissions S."/>
        </authorList>
    </citation>
    <scope>NUCLEOTIDE SEQUENCE [LARGE SCALE GENOMIC DNA]</scope>
    <source>
        <strain evidence="4">DSM 21054</strain>
    </source>
</reference>
<name>A0A173MC91_9BACT</name>
<keyword evidence="2" id="KW-0812">Transmembrane</keyword>
<feature type="compositionally biased region" description="Polar residues" evidence="1">
    <location>
        <begin position="107"/>
        <end position="122"/>
    </location>
</feature>
<dbReference type="EMBL" id="FTOR01000015">
    <property type="protein sequence ID" value="SIT34260.1"/>
    <property type="molecule type" value="Genomic_DNA"/>
</dbReference>
<feature type="region of interest" description="Disordered" evidence="1">
    <location>
        <begin position="1"/>
        <end position="42"/>
    </location>
</feature>
<accession>A0A173MC91</accession>
<dbReference type="Proteomes" id="UP000186917">
    <property type="component" value="Unassembled WGS sequence"/>
</dbReference>
<dbReference type="OrthoDB" id="671224at2"/>
<keyword evidence="2" id="KW-0472">Membrane</keyword>
<feature type="transmembrane region" description="Helical" evidence="2">
    <location>
        <begin position="54"/>
        <end position="76"/>
    </location>
</feature>
<gene>
    <name evidence="3" type="ORF">SAMN05421788_11580</name>
</gene>
<keyword evidence="2" id="KW-1133">Transmembrane helix</keyword>
<feature type="region of interest" description="Disordered" evidence="1">
    <location>
        <begin position="102"/>
        <end position="122"/>
    </location>
</feature>
<evidence type="ECO:0000256" key="2">
    <source>
        <dbReference type="SAM" id="Phobius"/>
    </source>
</evidence>
<evidence type="ECO:0000313" key="3">
    <source>
        <dbReference type="EMBL" id="SIT34260.1"/>
    </source>
</evidence>
<dbReference type="STRING" id="477680.SAMN05421788_11580"/>
<proteinExistence type="predicted"/>
<organism evidence="3 4">
    <name type="scientific">Filimonas lacunae</name>
    <dbReference type="NCBI Taxonomy" id="477680"/>
    <lineage>
        <taxon>Bacteria</taxon>
        <taxon>Pseudomonadati</taxon>
        <taxon>Bacteroidota</taxon>
        <taxon>Chitinophagia</taxon>
        <taxon>Chitinophagales</taxon>
        <taxon>Chitinophagaceae</taxon>
        <taxon>Filimonas</taxon>
    </lineage>
</organism>
<protein>
    <submittedName>
        <fullName evidence="3">Uncharacterized protein</fullName>
    </submittedName>
</protein>